<dbReference type="WBParaSite" id="TCLT_0000012301-mRNA-1">
    <property type="protein sequence ID" value="TCLT_0000012301-mRNA-1"/>
    <property type="gene ID" value="TCLT_0000012301"/>
</dbReference>
<organism evidence="3">
    <name type="scientific">Thelazia callipaeda</name>
    <name type="common">Oriental eyeworm</name>
    <name type="synonym">Parasitic nematode</name>
    <dbReference type="NCBI Taxonomy" id="103827"/>
    <lineage>
        <taxon>Eukaryota</taxon>
        <taxon>Metazoa</taxon>
        <taxon>Ecdysozoa</taxon>
        <taxon>Nematoda</taxon>
        <taxon>Chromadorea</taxon>
        <taxon>Rhabditida</taxon>
        <taxon>Spirurina</taxon>
        <taxon>Spiruromorpha</taxon>
        <taxon>Thelazioidea</taxon>
        <taxon>Thelaziidae</taxon>
        <taxon>Thelazia</taxon>
    </lineage>
</organism>
<proteinExistence type="predicted"/>
<evidence type="ECO:0000313" key="1">
    <source>
        <dbReference type="EMBL" id="VDM94960.1"/>
    </source>
</evidence>
<reference evidence="1 2" key="2">
    <citation type="submission" date="2018-11" db="EMBL/GenBank/DDBJ databases">
        <authorList>
            <consortium name="Pathogen Informatics"/>
        </authorList>
    </citation>
    <scope>NUCLEOTIDE SEQUENCE [LARGE SCALE GENOMIC DNA]</scope>
</reference>
<gene>
    <name evidence="1" type="ORF">TCLT_LOCUS124</name>
</gene>
<sequence>MQAKAKRRFVNTYLTEVGDLRRSINRSQLYKILIASGKDVLLSDLGSTGRLFNEFEKSRTKLINIVRQQYMQSQAAMAKLEARDSVDYISNRNKIQFDLNTTTSFSSQISRRAFCVVNNNDDRNLHYYFIVNHSQTVCIVCELLMSNDQPPERSYKNDIYVTLYNNIEEQIITITLKAVGDEFSFFARSVPFNANETEHTASAVYKFMYKEYTDV</sequence>
<dbReference type="OrthoDB" id="26525at2759"/>
<dbReference type="AlphaFoldDB" id="A0A0N5CJC3"/>
<accession>A0A0N5CJC3</accession>
<dbReference type="Proteomes" id="UP000276776">
    <property type="component" value="Unassembled WGS sequence"/>
</dbReference>
<reference evidence="3" key="1">
    <citation type="submission" date="2017-02" db="UniProtKB">
        <authorList>
            <consortium name="WormBaseParasite"/>
        </authorList>
    </citation>
    <scope>IDENTIFICATION</scope>
</reference>
<evidence type="ECO:0000313" key="3">
    <source>
        <dbReference type="WBParaSite" id="TCLT_0000012301-mRNA-1"/>
    </source>
</evidence>
<dbReference type="EMBL" id="UYYF01000007">
    <property type="protein sequence ID" value="VDM94960.1"/>
    <property type="molecule type" value="Genomic_DNA"/>
</dbReference>
<keyword evidence="2" id="KW-1185">Reference proteome</keyword>
<name>A0A0N5CJC3_THECL</name>
<evidence type="ECO:0000313" key="2">
    <source>
        <dbReference type="Proteomes" id="UP000276776"/>
    </source>
</evidence>
<protein>
    <submittedName>
        <fullName evidence="3">MSP domain-containing protein</fullName>
    </submittedName>
</protein>